<feature type="transmembrane region" description="Helical" evidence="10">
    <location>
        <begin position="381"/>
        <end position="404"/>
    </location>
</feature>
<dbReference type="PROSITE" id="PS50011">
    <property type="entry name" value="PROTEIN_KINASE_DOM"/>
    <property type="match status" value="1"/>
</dbReference>
<keyword evidence="13" id="KW-1185">Reference proteome</keyword>
<evidence type="ECO:0000256" key="2">
    <source>
        <dbReference type="ARBA" id="ARBA00022614"/>
    </source>
</evidence>
<dbReference type="PANTHER" id="PTHR48010:SF24">
    <property type="entry name" value="OS08G0427600 PROTEIN"/>
    <property type="match status" value="1"/>
</dbReference>
<dbReference type="Gene3D" id="3.80.10.10">
    <property type="entry name" value="Ribonuclease Inhibitor"/>
    <property type="match status" value="1"/>
</dbReference>
<feature type="domain" description="Protein kinase" evidence="11">
    <location>
        <begin position="485"/>
        <end position="761"/>
    </location>
</feature>
<keyword evidence="5" id="KW-0677">Repeat</keyword>
<keyword evidence="6" id="KW-0547">Nucleotide-binding</keyword>
<dbReference type="InterPro" id="IPR032675">
    <property type="entry name" value="LRR_dom_sf"/>
</dbReference>
<dbReference type="EMBL" id="BQKI01000010">
    <property type="protein sequence ID" value="GJN03558.1"/>
    <property type="molecule type" value="Genomic_DNA"/>
</dbReference>
<dbReference type="InterPro" id="IPR000719">
    <property type="entry name" value="Prot_kinase_dom"/>
</dbReference>
<dbReference type="InterPro" id="IPR001611">
    <property type="entry name" value="Leu-rich_rpt"/>
</dbReference>
<evidence type="ECO:0000256" key="3">
    <source>
        <dbReference type="ARBA" id="ARBA00022692"/>
    </source>
</evidence>
<keyword evidence="7" id="KW-0067">ATP-binding</keyword>
<reference evidence="12" key="1">
    <citation type="journal article" date="2018" name="DNA Res.">
        <title>Multiple hybrid de novo genome assembly of finger millet, an orphan allotetraploid crop.</title>
        <authorList>
            <person name="Hatakeyama M."/>
            <person name="Aluri S."/>
            <person name="Balachadran M.T."/>
            <person name="Sivarajan S.R."/>
            <person name="Patrignani A."/>
            <person name="Gruter S."/>
            <person name="Poveda L."/>
            <person name="Shimizu-Inatsugi R."/>
            <person name="Baeten J."/>
            <person name="Francoijs K.J."/>
            <person name="Nataraja K.N."/>
            <person name="Reddy Y.A.N."/>
            <person name="Phadnis S."/>
            <person name="Ravikumar R.L."/>
            <person name="Schlapbach R."/>
            <person name="Sreeman S.M."/>
            <person name="Shimizu K.K."/>
        </authorList>
    </citation>
    <scope>NUCLEOTIDE SEQUENCE</scope>
</reference>
<dbReference type="InterPro" id="IPR050994">
    <property type="entry name" value="At_inactive_RLKs"/>
</dbReference>
<evidence type="ECO:0000313" key="12">
    <source>
        <dbReference type="EMBL" id="GJN03558.1"/>
    </source>
</evidence>
<gene>
    <name evidence="12" type="primary">ga21014</name>
    <name evidence="12" type="ORF">PR202_ga21014</name>
</gene>
<protein>
    <recommendedName>
        <fullName evidence="11">Protein kinase domain-containing protein</fullName>
    </recommendedName>
</protein>
<dbReference type="InterPro" id="IPR011009">
    <property type="entry name" value="Kinase-like_dom_sf"/>
</dbReference>
<keyword evidence="4" id="KW-0732">Signal</keyword>
<dbReference type="SUPFAM" id="SSF52058">
    <property type="entry name" value="L domain-like"/>
    <property type="match status" value="1"/>
</dbReference>
<evidence type="ECO:0000259" key="11">
    <source>
        <dbReference type="PROSITE" id="PS50011"/>
    </source>
</evidence>
<comment type="subcellular location">
    <subcellularLocation>
        <location evidence="1">Membrane</location>
    </subcellularLocation>
</comment>
<accession>A0AAV5CZR2</accession>
<dbReference type="GO" id="GO:0016020">
    <property type="term" value="C:membrane"/>
    <property type="evidence" value="ECO:0007669"/>
    <property type="project" value="UniProtKB-SubCell"/>
</dbReference>
<dbReference type="InterPro" id="IPR001245">
    <property type="entry name" value="Ser-Thr/Tyr_kinase_cat_dom"/>
</dbReference>
<dbReference type="Pfam" id="PF08263">
    <property type="entry name" value="LRRNT_2"/>
    <property type="match status" value="1"/>
</dbReference>
<dbReference type="PANTHER" id="PTHR48010">
    <property type="entry name" value="OS05G0588300 PROTEIN"/>
    <property type="match status" value="1"/>
</dbReference>
<keyword evidence="2" id="KW-0433">Leucine-rich repeat</keyword>
<dbReference type="Gene3D" id="1.10.510.10">
    <property type="entry name" value="Transferase(Phosphotransferase) domain 1"/>
    <property type="match status" value="1"/>
</dbReference>
<keyword evidence="9 10" id="KW-0472">Membrane</keyword>
<dbReference type="FunFam" id="3.80.10.10:FF:000234">
    <property type="entry name" value="Probable inactive receptor kinase RLK902"/>
    <property type="match status" value="1"/>
</dbReference>
<dbReference type="AlphaFoldDB" id="A0AAV5CZR2"/>
<dbReference type="InterPro" id="IPR013210">
    <property type="entry name" value="LRR_N_plant-typ"/>
</dbReference>
<evidence type="ECO:0000256" key="9">
    <source>
        <dbReference type="ARBA" id="ARBA00023136"/>
    </source>
</evidence>
<evidence type="ECO:0000256" key="6">
    <source>
        <dbReference type="ARBA" id="ARBA00022741"/>
    </source>
</evidence>
<dbReference type="GO" id="GO:0005524">
    <property type="term" value="F:ATP binding"/>
    <property type="evidence" value="ECO:0007669"/>
    <property type="project" value="UniProtKB-KW"/>
</dbReference>
<evidence type="ECO:0000256" key="8">
    <source>
        <dbReference type="ARBA" id="ARBA00022989"/>
    </source>
</evidence>
<proteinExistence type="predicted"/>
<reference evidence="12" key="2">
    <citation type="submission" date="2021-12" db="EMBL/GenBank/DDBJ databases">
        <title>Resequencing data analysis of finger millet.</title>
        <authorList>
            <person name="Hatakeyama M."/>
            <person name="Aluri S."/>
            <person name="Balachadran M.T."/>
            <person name="Sivarajan S.R."/>
            <person name="Poveda L."/>
            <person name="Shimizu-Inatsugi R."/>
            <person name="Schlapbach R."/>
            <person name="Sreeman S.M."/>
            <person name="Shimizu K.K."/>
        </authorList>
    </citation>
    <scope>NUCLEOTIDE SEQUENCE</scope>
</reference>
<dbReference type="Pfam" id="PF07714">
    <property type="entry name" value="PK_Tyr_Ser-Thr"/>
    <property type="match status" value="1"/>
</dbReference>
<organism evidence="12 13">
    <name type="scientific">Eleusine coracana subsp. coracana</name>
    <dbReference type="NCBI Taxonomy" id="191504"/>
    <lineage>
        <taxon>Eukaryota</taxon>
        <taxon>Viridiplantae</taxon>
        <taxon>Streptophyta</taxon>
        <taxon>Embryophyta</taxon>
        <taxon>Tracheophyta</taxon>
        <taxon>Spermatophyta</taxon>
        <taxon>Magnoliopsida</taxon>
        <taxon>Liliopsida</taxon>
        <taxon>Poales</taxon>
        <taxon>Poaceae</taxon>
        <taxon>PACMAD clade</taxon>
        <taxon>Chloridoideae</taxon>
        <taxon>Cynodonteae</taxon>
        <taxon>Eleusininae</taxon>
        <taxon>Eleusine</taxon>
    </lineage>
</organism>
<evidence type="ECO:0000256" key="7">
    <source>
        <dbReference type="ARBA" id="ARBA00022840"/>
    </source>
</evidence>
<dbReference type="SUPFAM" id="SSF56112">
    <property type="entry name" value="Protein kinase-like (PK-like)"/>
    <property type="match status" value="1"/>
</dbReference>
<keyword evidence="8 10" id="KW-1133">Transmembrane helix</keyword>
<dbReference type="Proteomes" id="UP001054889">
    <property type="component" value="Unassembled WGS sequence"/>
</dbReference>
<evidence type="ECO:0000313" key="13">
    <source>
        <dbReference type="Proteomes" id="UP001054889"/>
    </source>
</evidence>
<comment type="caution">
    <text evidence="12">The sequence shown here is derived from an EMBL/GenBank/DDBJ whole genome shotgun (WGS) entry which is preliminary data.</text>
</comment>
<name>A0AAV5CZR2_ELECO</name>
<evidence type="ECO:0000256" key="1">
    <source>
        <dbReference type="ARBA" id="ARBA00004370"/>
    </source>
</evidence>
<keyword evidence="3 10" id="KW-0812">Transmembrane</keyword>
<dbReference type="Gene3D" id="3.30.200.20">
    <property type="entry name" value="Phosphorylase Kinase, domain 1"/>
    <property type="match status" value="1"/>
</dbReference>
<dbReference type="Pfam" id="PF00560">
    <property type="entry name" value="LRR_1"/>
    <property type="match status" value="1"/>
</dbReference>
<sequence length="785" mass="83309">MWQIKALLPPILRSPNIMNLRERRHTVGNLTGSPLGGLVCNVSMEFNRMKQLDTQLHEGNELDGRHDPAPCPRLYGMLASEFLGTRGSSTAARSLPTKQCALIYHREKVLLSSCSSSAASAPAMARQRTATISPRLVLPMVVSLLAAALPSAVAQNLASDRVALLALRDALDPGRRLPWDPAAPTPCNNWRGVTCDASGSRVVELRLPAKSLRGTIPSGTVGNLTALKKLSLRFNAVSGAIPADVGNLAELRGLFLRGNSLDGEIPEGLFALARLRRLDLAGNRLAGGVPLGFNNLTRLDTLLLEGNQLQGTLPEALNISGLAPGRFNVSFNAGLDGPVPASLSGMPATAFLGTGLCGGPLAACAAPDGDHGEKKKRLSRWAIVGIIVGAVVVILLVMAILAVLRWRRRRAPPPPPAAAADVHSGTAPITVTVARTHRDASVSHSNSFSGASPAPTITDGNGDKQQLVFLGSAPDRPYDLDTLLRASAEVLSKGAHGTTYRATLDGGAPVLAVKRLRDVRVPEREFRERAAEVGAMRHDNLPRLRAYFYGREEKLLVYDFVGNGASLSALLHGPFVSFVARLLLRACNNGAPLDFTSRARIALAAARGVAYIHRVGSTHGNIKSTNIVVTATRDGVFVTGHGVSKLVGAASSSRRGTGYRAPEVSNAAVPPRKSADVYSFGVVVLELLSGRAPGPDGGGVDLPRWVRSVVQEEWTAEVFDAAIAGEARVEDEMMRMLRLGVECTEQRADRRPAMDDVEARVGRVVEDAARKAEFSSTDGSRSVSA</sequence>
<evidence type="ECO:0000256" key="4">
    <source>
        <dbReference type="ARBA" id="ARBA00022729"/>
    </source>
</evidence>
<evidence type="ECO:0000256" key="5">
    <source>
        <dbReference type="ARBA" id="ARBA00022737"/>
    </source>
</evidence>
<evidence type="ECO:0000256" key="10">
    <source>
        <dbReference type="SAM" id="Phobius"/>
    </source>
</evidence>
<dbReference type="GO" id="GO:0004672">
    <property type="term" value="F:protein kinase activity"/>
    <property type="evidence" value="ECO:0007669"/>
    <property type="project" value="InterPro"/>
</dbReference>